<dbReference type="Proteomes" id="UP000694551">
    <property type="component" value="Unplaced"/>
</dbReference>
<dbReference type="InterPro" id="IPR028884">
    <property type="entry name" value="Trm82"/>
</dbReference>
<reference evidence="9" key="1">
    <citation type="submission" date="2025-08" db="UniProtKB">
        <authorList>
            <consortium name="Ensembl"/>
        </authorList>
    </citation>
    <scope>IDENTIFICATION</scope>
</reference>
<dbReference type="GO" id="GO:0005634">
    <property type="term" value="C:nucleus"/>
    <property type="evidence" value="ECO:0007669"/>
    <property type="project" value="UniProtKB-SubCell"/>
</dbReference>
<evidence type="ECO:0000256" key="8">
    <source>
        <dbReference type="SAM" id="SignalP"/>
    </source>
</evidence>
<dbReference type="PANTHER" id="PTHR16288">
    <property type="entry name" value="WD40 REPEAT PROTEIN 4"/>
    <property type="match status" value="1"/>
</dbReference>
<evidence type="ECO:0000313" key="9">
    <source>
        <dbReference type="Ensembl" id="ENSSOCP00000011030.1"/>
    </source>
</evidence>
<evidence type="ECO:0000256" key="7">
    <source>
        <dbReference type="SAM" id="MobiDB-lite"/>
    </source>
</evidence>
<dbReference type="UniPathway" id="UPA00989"/>
<evidence type="ECO:0000256" key="1">
    <source>
        <dbReference type="ARBA" id="ARBA00004123"/>
    </source>
</evidence>
<organism evidence="9 10">
    <name type="scientific">Strix occidentalis caurina</name>
    <name type="common">northern spotted owl</name>
    <dbReference type="NCBI Taxonomy" id="311401"/>
    <lineage>
        <taxon>Eukaryota</taxon>
        <taxon>Metazoa</taxon>
        <taxon>Chordata</taxon>
        <taxon>Craniata</taxon>
        <taxon>Vertebrata</taxon>
        <taxon>Euteleostomi</taxon>
        <taxon>Archelosauria</taxon>
        <taxon>Archosauria</taxon>
        <taxon>Dinosauria</taxon>
        <taxon>Saurischia</taxon>
        <taxon>Theropoda</taxon>
        <taxon>Coelurosauria</taxon>
        <taxon>Aves</taxon>
        <taxon>Neognathae</taxon>
        <taxon>Neoaves</taxon>
        <taxon>Telluraves</taxon>
        <taxon>Strigiformes</taxon>
        <taxon>Strigidae</taxon>
        <taxon>Strix</taxon>
    </lineage>
</organism>
<feature type="region of interest" description="Disordered" evidence="7">
    <location>
        <begin position="335"/>
        <end position="364"/>
    </location>
</feature>
<dbReference type="SUPFAM" id="SSF50978">
    <property type="entry name" value="WD40 repeat-like"/>
    <property type="match status" value="1"/>
</dbReference>
<accession>A0A8D0KV57</accession>
<comment type="subcellular location">
    <subcellularLocation>
        <location evidence="1 6">Nucleus</location>
    </subcellularLocation>
</comment>
<dbReference type="Ensembl" id="ENSSOCT00000011326.1">
    <property type="protein sequence ID" value="ENSSOCP00000011030.1"/>
    <property type="gene ID" value="ENSSOCG00000008364.1"/>
</dbReference>
<dbReference type="Pfam" id="PF00400">
    <property type="entry name" value="WD40"/>
    <property type="match status" value="1"/>
</dbReference>
<feature type="signal peptide" evidence="8">
    <location>
        <begin position="1"/>
        <end position="15"/>
    </location>
</feature>
<dbReference type="InterPro" id="IPR036322">
    <property type="entry name" value="WD40_repeat_dom_sf"/>
</dbReference>
<dbReference type="InterPro" id="IPR001680">
    <property type="entry name" value="WD40_rpt"/>
</dbReference>
<proteinExistence type="inferred from homology"/>
<dbReference type="GO" id="GO:0043527">
    <property type="term" value="C:tRNA methyltransferase complex"/>
    <property type="evidence" value="ECO:0007669"/>
    <property type="project" value="TreeGrafter"/>
</dbReference>
<protein>
    <submittedName>
        <fullName evidence="9">WD repeat domain 4</fullName>
    </submittedName>
</protein>
<comment type="pathway">
    <text evidence="6">tRNA modification; N(7)-methylguanine-tRNA biosynthesis.</text>
</comment>
<evidence type="ECO:0000256" key="2">
    <source>
        <dbReference type="ARBA" id="ARBA00022574"/>
    </source>
</evidence>
<reference evidence="9" key="2">
    <citation type="submission" date="2025-09" db="UniProtKB">
        <authorList>
            <consortium name="Ensembl"/>
        </authorList>
    </citation>
    <scope>IDENTIFICATION</scope>
</reference>
<keyword evidence="2 6" id="KW-0853">WD repeat</keyword>
<dbReference type="InterPro" id="IPR015943">
    <property type="entry name" value="WD40/YVTN_repeat-like_dom_sf"/>
</dbReference>
<dbReference type="PANTHER" id="PTHR16288:SF0">
    <property type="entry name" value="TRNA (GUANINE-N(7)-)-METHYLTRANSFERASE NON-CATALYTIC SUBUNIT WDR4"/>
    <property type="match status" value="1"/>
</dbReference>
<evidence type="ECO:0000256" key="5">
    <source>
        <dbReference type="ARBA" id="ARBA00023242"/>
    </source>
</evidence>
<dbReference type="Gene3D" id="2.130.10.10">
    <property type="entry name" value="YVTN repeat-like/Quinoprotein amine dehydrogenase"/>
    <property type="match status" value="1"/>
</dbReference>
<dbReference type="HAMAP" id="MF_03056">
    <property type="entry name" value="TRM82"/>
    <property type="match status" value="1"/>
</dbReference>
<dbReference type="GO" id="GO:0005829">
    <property type="term" value="C:cytosol"/>
    <property type="evidence" value="ECO:0007669"/>
    <property type="project" value="TreeGrafter"/>
</dbReference>
<keyword evidence="3 6" id="KW-0819">tRNA processing</keyword>
<evidence type="ECO:0000313" key="10">
    <source>
        <dbReference type="Proteomes" id="UP000694551"/>
    </source>
</evidence>
<keyword evidence="10" id="KW-1185">Reference proteome</keyword>
<feature type="chain" id="PRO_5034176035" evidence="8">
    <location>
        <begin position="16"/>
        <end position="364"/>
    </location>
</feature>
<dbReference type="GO" id="GO:0106004">
    <property type="term" value="P:tRNA (guanine-N7)-methylation"/>
    <property type="evidence" value="ECO:0007669"/>
    <property type="project" value="UniProtKB-UniRule"/>
</dbReference>
<evidence type="ECO:0000256" key="4">
    <source>
        <dbReference type="ARBA" id="ARBA00022737"/>
    </source>
</evidence>
<comment type="function">
    <text evidence="6">Required for the formation of N(7)-methylguanine at position 46 (m7G46) in tRNA. In the complex, it is required to stabilize and induce conformational changes of the catalytic subunit.</text>
</comment>
<keyword evidence="4 6" id="KW-0677">Repeat</keyword>
<dbReference type="AlphaFoldDB" id="A0A8D0KV57"/>
<evidence type="ECO:0000256" key="3">
    <source>
        <dbReference type="ARBA" id="ARBA00022694"/>
    </source>
</evidence>
<sequence>MVVVVPVFLLVFVCSDSLFVYDCINAEKTTLGNKGQDGKPTDKGSDDILAFAFSPSGDYFALTDDSKRLVLFHTKPSWECVSVRSVNRRGTSLIITAAEDKILVADKSGDVYSYSITEPQAEGKLELGHLSLLLDVALSPDDQYILTADRDEKIRVSLAKAPHYIVSYCLGHKDGLSLPEVLLDSTLRLWEYKSGEEVYCCHLSSICGPETTKTDQVCPCVLVLLIPTVYVFQLDATAQQLVYRQKISLTHKIWDIAFEETGDLWILEENSEAPLQLYRPCDGQWKAEIMAGINTCLVFLLCPIAGFVGAESHYSCLYKASFDNMAAYLQRKEERLKQQKKKRQDLQHGSNGQTKKMKTEESSL</sequence>
<evidence type="ECO:0000256" key="6">
    <source>
        <dbReference type="HAMAP-Rule" id="MF_03056"/>
    </source>
</evidence>
<keyword evidence="5 6" id="KW-0539">Nucleus</keyword>
<keyword evidence="8" id="KW-0732">Signal</keyword>
<name>A0A8D0KV57_STROC</name>
<comment type="similarity">
    <text evidence="6">Belongs to the WD repeat TRM82 family.</text>
</comment>